<evidence type="ECO:0000313" key="2">
    <source>
        <dbReference type="EMBL" id="AIS17168.1"/>
    </source>
</evidence>
<organism evidence="2 3">
    <name type="scientific">Pseudomonas rhizosphaerae</name>
    <dbReference type="NCBI Taxonomy" id="216142"/>
    <lineage>
        <taxon>Bacteria</taxon>
        <taxon>Pseudomonadati</taxon>
        <taxon>Pseudomonadota</taxon>
        <taxon>Gammaproteobacteria</taxon>
        <taxon>Pseudomonadales</taxon>
        <taxon>Pseudomonadaceae</taxon>
        <taxon>Pseudomonas</taxon>
    </lineage>
</organism>
<dbReference type="InterPro" id="IPR010982">
    <property type="entry name" value="Lambda_DNA-bd_dom_sf"/>
</dbReference>
<evidence type="ECO:0000313" key="3">
    <source>
        <dbReference type="Proteomes" id="UP000029499"/>
    </source>
</evidence>
<dbReference type="RefSeq" id="WP_043193403.1">
    <property type="nucleotide sequence ID" value="NZ_CP009533.1"/>
</dbReference>
<dbReference type="KEGG" id="prh:LT40_06995"/>
<dbReference type="SMART" id="SM00530">
    <property type="entry name" value="HTH_XRE"/>
    <property type="match status" value="1"/>
</dbReference>
<reference evidence="2 3" key="1">
    <citation type="journal article" date="2015" name="J. Biotechnol.">
        <title>Complete genome sequence of Pseudomonas rhizosphaerae IH5T (=DSM 16299T), a phosphate-solubilizing rhizobacterium for bacterial biofertilizer.</title>
        <authorList>
            <person name="Kwak Y."/>
            <person name="Jung B.K."/>
            <person name="Shin J.H."/>
        </authorList>
    </citation>
    <scope>NUCLEOTIDE SEQUENCE [LARGE SCALE GENOMIC DNA]</scope>
    <source>
        <strain evidence="2">DSM 16299</strain>
    </source>
</reference>
<dbReference type="PROSITE" id="PS50943">
    <property type="entry name" value="HTH_CROC1"/>
    <property type="match status" value="1"/>
</dbReference>
<dbReference type="GO" id="GO:0003677">
    <property type="term" value="F:DNA binding"/>
    <property type="evidence" value="ECO:0007669"/>
    <property type="project" value="InterPro"/>
</dbReference>
<dbReference type="OrthoDB" id="6900871at2"/>
<sequence length="159" mass="17007">MHLKTELAAALRAIREQRGVGQKELKGASFRTTLGLLERGETDITIGKLSEIAEALDFDIVALLALCVSLKRGESFEAALACAHNGLAIFATSGGLDLVQAQLEGTQLAKRPLGYPLKAQNREAVLALKAQGKTRAEIAAVLGIPYTSVRRYWSSDSVS</sequence>
<feature type="domain" description="HTH cro/C1-type" evidence="1">
    <location>
        <begin position="11"/>
        <end position="63"/>
    </location>
</feature>
<dbReference type="Proteomes" id="UP000029499">
    <property type="component" value="Chromosome"/>
</dbReference>
<dbReference type="InterPro" id="IPR001387">
    <property type="entry name" value="Cro/C1-type_HTH"/>
</dbReference>
<dbReference type="STRING" id="216142.LT40_06995"/>
<dbReference type="Gene3D" id="1.10.260.40">
    <property type="entry name" value="lambda repressor-like DNA-binding domains"/>
    <property type="match status" value="1"/>
</dbReference>
<gene>
    <name evidence="2" type="ORF">LT40_06995</name>
</gene>
<keyword evidence="3" id="KW-1185">Reference proteome</keyword>
<dbReference type="EMBL" id="CP009533">
    <property type="protein sequence ID" value="AIS17168.1"/>
    <property type="molecule type" value="Genomic_DNA"/>
</dbReference>
<accession>A0A089YL87</accession>
<dbReference type="HOGENOM" id="CLU_066192_35_1_6"/>
<proteinExistence type="predicted"/>
<protein>
    <recommendedName>
        <fullName evidence="1">HTH cro/C1-type domain-containing protein</fullName>
    </recommendedName>
</protein>
<dbReference type="Pfam" id="PF01381">
    <property type="entry name" value="HTH_3"/>
    <property type="match status" value="1"/>
</dbReference>
<dbReference type="AlphaFoldDB" id="A0A089YL87"/>
<evidence type="ECO:0000259" key="1">
    <source>
        <dbReference type="PROSITE" id="PS50943"/>
    </source>
</evidence>
<dbReference type="SUPFAM" id="SSF47413">
    <property type="entry name" value="lambda repressor-like DNA-binding domains"/>
    <property type="match status" value="1"/>
</dbReference>
<dbReference type="CDD" id="cd00093">
    <property type="entry name" value="HTH_XRE"/>
    <property type="match status" value="1"/>
</dbReference>
<name>A0A089YL87_9PSED</name>